<protein>
    <submittedName>
        <fullName evidence="2">Unannotated protein</fullName>
    </submittedName>
</protein>
<evidence type="ECO:0000313" key="2">
    <source>
        <dbReference type="EMBL" id="CAB4570632.1"/>
    </source>
</evidence>
<gene>
    <name evidence="2" type="ORF">UFOPK1603_01135</name>
</gene>
<sequence>MVVLAPSPSGPQDVGELHQSNSTLVNDSSESLLTWDFEWLGALQRERQVERVTQTHALGAALPTENAQNVATVRRSRRSTAPGVNRTAHACGLEEE</sequence>
<name>A0A6J6E2R7_9ZZZZ</name>
<accession>A0A6J6E2R7</accession>
<evidence type="ECO:0000256" key="1">
    <source>
        <dbReference type="SAM" id="MobiDB-lite"/>
    </source>
</evidence>
<dbReference type="EMBL" id="CAEZTG010000106">
    <property type="protein sequence ID" value="CAB4570632.1"/>
    <property type="molecule type" value="Genomic_DNA"/>
</dbReference>
<proteinExistence type="predicted"/>
<reference evidence="2" key="1">
    <citation type="submission" date="2020-05" db="EMBL/GenBank/DDBJ databases">
        <authorList>
            <person name="Chiriac C."/>
            <person name="Salcher M."/>
            <person name="Ghai R."/>
            <person name="Kavagutti S V."/>
        </authorList>
    </citation>
    <scope>NUCLEOTIDE SEQUENCE</scope>
</reference>
<feature type="region of interest" description="Disordered" evidence="1">
    <location>
        <begin position="68"/>
        <end position="96"/>
    </location>
</feature>
<feature type="region of interest" description="Disordered" evidence="1">
    <location>
        <begin position="1"/>
        <end position="21"/>
    </location>
</feature>
<dbReference type="AlphaFoldDB" id="A0A6J6E2R7"/>
<organism evidence="2">
    <name type="scientific">freshwater metagenome</name>
    <dbReference type="NCBI Taxonomy" id="449393"/>
    <lineage>
        <taxon>unclassified sequences</taxon>
        <taxon>metagenomes</taxon>
        <taxon>ecological metagenomes</taxon>
    </lineage>
</organism>